<feature type="compositionally biased region" description="Low complexity" evidence="2">
    <location>
        <begin position="57"/>
        <end position="87"/>
    </location>
</feature>
<feature type="domain" description="F-box protein Hrt3/FBXO9 C-terminal" evidence="3">
    <location>
        <begin position="316"/>
        <end position="485"/>
    </location>
</feature>
<evidence type="ECO:0000259" key="3">
    <source>
        <dbReference type="Pfam" id="PF19270"/>
    </source>
</evidence>
<feature type="region of interest" description="Disordered" evidence="2">
    <location>
        <begin position="165"/>
        <end position="190"/>
    </location>
</feature>
<evidence type="ECO:0000313" key="4">
    <source>
        <dbReference type="EMBL" id="CED82771.1"/>
    </source>
</evidence>
<dbReference type="InterPro" id="IPR036047">
    <property type="entry name" value="F-box-like_dom_sf"/>
</dbReference>
<organism evidence="4">
    <name type="scientific">Phaffia rhodozyma</name>
    <name type="common">Yeast</name>
    <name type="synonym">Xanthophyllomyces dendrorhous</name>
    <dbReference type="NCBI Taxonomy" id="264483"/>
    <lineage>
        <taxon>Eukaryota</taxon>
        <taxon>Fungi</taxon>
        <taxon>Dikarya</taxon>
        <taxon>Basidiomycota</taxon>
        <taxon>Agaricomycotina</taxon>
        <taxon>Tremellomycetes</taxon>
        <taxon>Cystofilobasidiales</taxon>
        <taxon>Mrakiaceae</taxon>
        <taxon>Phaffia</taxon>
    </lineage>
</organism>
<sequence>MDEHTKADLSQDLESFRKQWQDEVVHHHQHGNQQSSAVQPRLSPTTRTVPIPPPSTSTPTSPSTQKAILKSPVTSPKSKSKIVPPTSLSGSAQFKHHQPLTSTGTLTPSSEASALDVYALAIDAERSGQLGPAVKLYQRAFRMNDQIDKLYQRTQRELALQHENYPTASSDPLDPPPIVEPTGDNRSNHEAQDPVGSLVFDFKTHFQLGPDYVPAEQAVSSSSASPVYASIADEHPTFVQAEETEPYAWGVLPEEIVIYILTIMMESGDWKTVSAFERVCRKAFLLGREQSVWKKICALTFVPPQIERHISLQALVKPYHFNYRETFINHPRVRMDGLYISVVHYHRQGITENSWYDEVHTVTYHRLIRFYADGTVISLLSTEHPSTLVPLLNRSLRMKGLHHGNWSLTSFEPSHHKNQVHLPGAPRVVLTGLVDPGLMEGRMKKGNKYEFEMDLGLRCTQLGRWNKLDLHTYFSNNLLTGEVIPIGMAVQKPFYFSKVKSWPPFG</sequence>
<dbReference type="GO" id="GO:0019005">
    <property type="term" value="C:SCF ubiquitin ligase complex"/>
    <property type="evidence" value="ECO:0007669"/>
    <property type="project" value="TreeGrafter"/>
</dbReference>
<evidence type="ECO:0000256" key="2">
    <source>
        <dbReference type="SAM" id="MobiDB-lite"/>
    </source>
</evidence>
<dbReference type="InterPro" id="IPR045464">
    <property type="entry name" value="Hrt3/FBXO9_C"/>
</dbReference>
<dbReference type="Pfam" id="PF19270">
    <property type="entry name" value="FBO_C"/>
    <property type="match status" value="1"/>
</dbReference>
<dbReference type="EMBL" id="LN483142">
    <property type="protein sequence ID" value="CED82771.1"/>
    <property type="molecule type" value="Genomic_DNA"/>
</dbReference>
<dbReference type="PANTHER" id="PTHR12874">
    <property type="entry name" value="F-BOX ONLY PROTEIN 48-RELATED"/>
    <property type="match status" value="1"/>
</dbReference>
<accession>A0A0F7SMY7</accession>
<feature type="region of interest" description="Disordered" evidence="2">
    <location>
        <begin position="20"/>
        <end position="108"/>
    </location>
</feature>
<protein>
    <submittedName>
        <fullName evidence="4">F-box protein FBX9</fullName>
    </submittedName>
</protein>
<evidence type="ECO:0000256" key="1">
    <source>
        <dbReference type="ARBA" id="ARBA00022786"/>
    </source>
</evidence>
<dbReference type="GO" id="GO:0005737">
    <property type="term" value="C:cytoplasm"/>
    <property type="evidence" value="ECO:0007669"/>
    <property type="project" value="TreeGrafter"/>
</dbReference>
<dbReference type="SUPFAM" id="SSF81383">
    <property type="entry name" value="F-box domain"/>
    <property type="match status" value="1"/>
</dbReference>
<dbReference type="PANTHER" id="PTHR12874:SF9">
    <property type="entry name" value="F-BOX ONLY PROTEIN 48"/>
    <property type="match status" value="1"/>
</dbReference>
<feature type="compositionally biased region" description="Low complexity" evidence="2">
    <location>
        <begin position="99"/>
        <end position="108"/>
    </location>
</feature>
<proteinExistence type="predicted"/>
<name>A0A0F7SMY7_PHARH</name>
<dbReference type="AlphaFoldDB" id="A0A0F7SMY7"/>
<dbReference type="GO" id="GO:0031146">
    <property type="term" value="P:SCF-dependent proteasomal ubiquitin-dependent protein catabolic process"/>
    <property type="evidence" value="ECO:0007669"/>
    <property type="project" value="TreeGrafter"/>
</dbReference>
<dbReference type="CDD" id="cd22089">
    <property type="entry name" value="F-box_FBXO9"/>
    <property type="match status" value="1"/>
</dbReference>
<reference evidence="4" key="1">
    <citation type="submission" date="2014-08" db="EMBL/GenBank/DDBJ databases">
        <authorList>
            <person name="Sharma Rahul"/>
            <person name="Thines Marco"/>
        </authorList>
    </citation>
    <scope>NUCLEOTIDE SEQUENCE</scope>
</reference>
<keyword evidence="1" id="KW-0833">Ubl conjugation pathway</keyword>